<keyword evidence="1" id="KW-0732">Signal</keyword>
<dbReference type="OrthoDB" id="439352at2759"/>
<dbReference type="Proteomes" id="UP000664859">
    <property type="component" value="Unassembled WGS sequence"/>
</dbReference>
<name>A0A835ZH78_9STRA</name>
<organism evidence="2 3">
    <name type="scientific">Tribonema minus</name>
    <dbReference type="NCBI Taxonomy" id="303371"/>
    <lineage>
        <taxon>Eukaryota</taxon>
        <taxon>Sar</taxon>
        <taxon>Stramenopiles</taxon>
        <taxon>Ochrophyta</taxon>
        <taxon>PX clade</taxon>
        <taxon>Xanthophyceae</taxon>
        <taxon>Tribonematales</taxon>
        <taxon>Tribonemataceae</taxon>
        <taxon>Tribonema</taxon>
    </lineage>
</organism>
<comment type="caution">
    <text evidence="2">The sequence shown here is derived from an EMBL/GenBank/DDBJ whole genome shotgun (WGS) entry which is preliminary data.</text>
</comment>
<reference evidence="2" key="1">
    <citation type="submission" date="2021-02" db="EMBL/GenBank/DDBJ databases">
        <title>First Annotated Genome of the Yellow-green Alga Tribonema minus.</title>
        <authorList>
            <person name="Mahan K.M."/>
        </authorList>
    </citation>
    <scope>NUCLEOTIDE SEQUENCE</scope>
    <source>
        <strain evidence="2">UTEX B ZZ1240</strain>
    </source>
</reference>
<proteinExistence type="predicted"/>
<feature type="signal peptide" evidence="1">
    <location>
        <begin position="1"/>
        <end position="20"/>
    </location>
</feature>
<dbReference type="EMBL" id="JAFCMP010000061">
    <property type="protein sequence ID" value="KAG5188868.1"/>
    <property type="molecule type" value="Genomic_DNA"/>
</dbReference>
<sequence>MLQTLLMMVLLAVAPSRGRSQATRCAAGSGISSADGHVCCPVSCGICGGQDCSVRFPGSAEVCCTTSIARADNTCGRAPCVISASTVPDALSVAEAAAGAPASAAAATGEWHPEIHIGTSKYDGFEDAAMPSGTQAAGRALKYVVVDCPNKHKCSTLGVVDGVSATCNEKSVCVCPAGYVWILDRRIDYEGHHRRVGCTCNSKGKCTCPKGLKYKEPYHGDDPGECVPASGSAKCSDGTTCSAQPGWTKKVACSVDDHCICLGANIGTGGHKRESRTVRCYCAGTTCGDACCGDGQDCFAELSGGGALSCRAPLKCAEDRQPCGHALVDGVPSVSTECCAESQARDVSERTRNPKSKTGKTRCVAPRTCPPGREACGGSTTEAGTWDQPYVGYTADTTCCDKGVKCWTHSTGTTRCRKDIKCPKGQVACGDYSSSVFDPSPTYYGYGVVYWGNPKNICCPPRHRCLQDGGGLSAFSFCE</sequence>
<dbReference type="AlphaFoldDB" id="A0A835ZH78"/>
<feature type="chain" id="PRO_5032920261" evidence="1">
    <location>
        <begin position="21"/>
        <end position="479"/>
    </location>
</feature>
<gene>
    <name evidence="2" type="ORF">JKP88DRAFT_253208</name>
</gene>
<evidence type="ECO:0000313" key="2">
    <source>
        <dbReference type="EMBL" id="KAG5188868.1"/>
    </source>
</evidence>
<evidence type="ECO:0000313" key="3">
    <source>
        <dbReference type="Proteomes" id="UP000664859"/>
    </source>
</evidence>
<evidence type="ECO:0000256" key="1">
    <source>
        <dbReference type="SAM" id="SignalP"/>
    </source>
</evidence>
<keyword evidence="3" id="KW-1185">Reference proteome</keyword>
<protein>
    <submittedName>
        <fullName evidence="2">Uncharacterized protein</fullName>
    </submittedName>
</protein>
<accession>A0A835ZH78</accession>